<proteinExistence type="predicted"/>
<dbReference type="STRING" id="395019.BMULJ_03654"/>
<protein>
    <submittedName>
        <fullName evidence="1">Probable bacteriophage protein U</fullName>
    </submittedName>
</protein>
<dbReference type="Pfam" id="PF06995">
    <property type="entry name" value="Phage_P2_GpU"/>
    <property type="match status" value="1"/>
</dbReference>
<dbReference type="KEGG" id="bmj:BMULJ_03654"/>
<accession>A0A0H3KJY5</accession>
<dbReference type="InterPro" id="IPR009734">
    <property type="entry name" value="Myoviridae_GpU"/>
</dbReference>
<dbReference type="AlphaFoldDB" id="A0A0H3KJY5"/>
<name>A0A0H3KJY5_BURM1</name>
<dbReference type="Proteomes" id="UP000008815">
    <property type="component" value="Chromosome 2"/>
</dbReference>
<dbReference type="eggNOG" id="COG3499">
    <property type="taxonomic scope" value="Bacteria"/>
</dbReference>
<keyword evidence="2" id="KW-1185">Reference proteome</keyword>
<dbReference type="PIRSF" id="PIRSF029208">
    <property type="entry name" value="Phage_tail_GPU"/>
    <property type="match status" value="1"/>
</dbReference>
<organism evidence="1 2">
    <name type="scientific">Burkholderia multivorans (strain ATCC 17616 / 249)</name>
    <dbReference type="NCBI Taxonomy" id="395019"/>
    <lineage>
        <taxon>Bacteria</taxon>
        <taxon>Pseudomonadati</taxon>
        <taxon>Pseudomonadota</taxon>
        <taxon>Betaproteobacteria</taxon>
        <taxon>Burkholderiales</taxon>
        <taxon>Burkholderiaceae</taxon>
        <taxon>Burkholderia</taxon>
        <taxon>Burkholderia cepacia complex</taxon>
    </lineage>
</organism>
<gene>
    <name evidence="1" type="ordered locus">BMULJ_03654</name>
</gene>
<sequence length="142" mass="15853">MMMALGLFVFSLSTLPYQELKRRRGWRYASNNRVGRKPARQYVGEDEETIVLSGVLLPELTGGDLSLSVLEAMADQHTAWPLIEGTGHIYGMFTIDNIDTTRTLFFPDGAARRIDFTVALTRNDDIDMLGIVTDAIKEAISL</sequence>
<evidence type="ECO:0000313" key="2">
    <source>
        <dbReference type="Proteomes" id="UP000008815"/>
    </source>
</evidence>
<dbReference type="InterPro" id="IPR016912">
    <property type="entry name" value="Phage_P2_GpU"/>
</dbReference>
<dbReference type="HOGENOM" id="CLU_102468_0_0_4"/>
<evidence type="ECO:0000313" key="1">
    <source>
        <dbReference type="EMBL" id="BAG45526.1"/>
    </source>
</evidence>
<dbReference type="RefSeq" id="WP_006416694.1">
    <property type="nucleotide sequence ID" value="NC_010086.1"/>
</dbReference>
<dbReference type="GeneID" id="93169931"/>
<dbReference type="KEGG" id="bmu:Bmul_4861"/>
<reference evidence="1 2" key="1">
    <citation type="submission" date="2007-04" db="EMBL/GenBank/DDBJ databases">
        <title>Complete genome sequence of Burkholderia multivorans ATCC 17616.</title>
        <authorList>
            <person name="Ohtsubo Y."/>
            <person name="Yamashita A."/>
            <person name="Kurokawa K."/>
            <person name="Takami H."/>
            <person name="Yuhara S."/>
            <person name="Nishiyama E."/>
            <person name="Endo R."/>
            <person name="Miyazaki R."/>
            <person name="Ono A."/>
            <person name="Yano K."/>
            <person name="Ito M."/>
            <person name="Sota M."/>
            <person name="Yuji N."/>
            <person name="Hattori M."/>
            <person name="Tsuda M."/>
        </authorList>
    </citation>
    <scope>NUCLEOTIDE SEQUENCE [LARGE SCALE GENOMIC DNA]</scope>
    <source>
        <strain evidence="2">ATCC 17616 / 249</strain>
    </source>
</reference>
<dbReference type="EMBL" id="AP009386">
    <property type="protein sequence ID" value="BAG45526.1"/>
    <property type="molecule type" value="Genomic_DNA"/>
</dbReference>